<name>A0A0G1YE56_9BACT</name>
<sequence>MKDFSVDDIVRLLKTARPTITKENVRATLNGTDRRLWLLLYLRIDAALYESNNSCSKCQEYPCAECNRCSCGEPAFVGDQEIQELYEFICRVAPAQKLYIPTCKVCGDTDELTPTCPPIKCGLWLGTLDRDRCEGEIIYVPAGQERLPWDRNRKTEEP</sequence>
<dbReference type="EMBL" id="LCQD01000003">
    <property type="protein sequence ID" value="KKW13237.1"/>
    <property type="molecule type" value="Genomic_DNA"/>
</dbReference>
<dbReference type="AlphaFoldDB" id="A0A0G1YE56"/>
<protein>
    <submittedName>
        <fullName evidence="1">Uncharacterized protein</fullName>
    </submittedName>
</protein>
<evidence type="ECO:0000313" key="1">
    <source>
        <dbReference type="EMBL" id="KKW13237.1"/>
    </source>
</evidence>
<comment type="caution">
    <text evidence="1">The sequence shown here is derived from an EMBL/GenBank/DDBJ whole genome shotgun (WGS) entry which is preliminary data.</text>
</comment>
<reference evidence="1 2" key="1">
    <citation type="journal article" date="2015" name="Nature">
        <title>rRNA introns, odd ribosomes, and small enigmatic genomes across a large radiation of phyla.</title>
        <authorList>
            <person name="Brown C.T."/>
            <person name="Hug L.A."/>
            <person name="Thomas B.C."/>
            <person name="Sharon I."/>
            <person name="Castelle C.J."/>
            <person name="Singh A."/>
            <person name="Wilkins M.J."/>
            <person name="Williams K.H."/>
            <person name="Banfield J.F."/>
        </authorList>
    </citation>
    <scope>NUCLEOTIDE SEQUENCE [LARGE SCALE GENOMIC DNA]</scope>
</reference>
<gene>
    <name evidence="1" type="ORF">UY48_C0003G0059</name>
</gene>
<dbReference type="Proteomes" id="UP000034588">
    <property type="component" value="Unassembled WGS sequence"/>
</dbReference>
<evidence type="ECO:0000313" key="2">
    <source>
        <dbReference type="Proteomes" id="UP000034588"/>
    </source>
</evidence>
<accession>A0A0G1YE56</accession>
<organism evidence="1 2">
    <name type="scientific">Candidatus Gottesmanbacteria bacterium GW2011_GWB1_49_7</name>
    <dbReference type="NCBI Taxonomy" id="1618448"/>
    <lineage>
        <taxon>Bacteria</taxon>
        <taxon>Candidatus Gottesmaniibacteriota</taxon>
    </lineage>
</organism>
<proteinExistence type="predicted"/>